<feature type="compositionally biased region" description="Basic and acidic residues" evidence="1">
    <location>
        <begin position="209"/>
        <end position="218"/>
    </location>
</feature>
<organism evidence="2 3">
    <name type="scientific">Acropora cervicornis</name>
    <name type="common">Staghorn coral</name>
    <dbReference type="NCBI Taxonomy" id="6130"/>
    <lineage>
        <taxon>Eukaryota</taxon>
        <taxon>Metazoa</taxon>
        <taxon>Cnidaria</taxon>
        <taxon>Anthozoa</taxon>
        <taxon>Hexacorallia</taxon>
        <taxon>Scleractinia</taxon>
        <taxon>Astrocoeniina</taxon>
        <taxon>Acroporidae</taxon>
        <taxon>Acropora</taxon>
    </lineage>
</organism>
<evidence type="ECO:0000313" key="3">
    <source>
        <dbReference type="Proteomes" id="UP001249851"/>
    </source>
</evidence>
<evidence type="ECO:0000256" key="1">
    <source>
        <dbReference type="SAM" id="MobiDB-lite"/>
    </source>
</evidence>
<evidence type="ECO:0000313" key="2">
    <source>
        <dbReference type="EMBL" id="KAK2571644.1"/>
    </source>
</evidence>
<sequence length="328" mass="37680">MICPLLEPCVCSNCFVRTYKLFDTPNMVGRKKPGPTRASHLSHPTPEEIQRKQLLWKRYLNRPKRKQTPKRSLVRRKRSPSLTDGGIEFVNEMRCSEVFWESPKKVDERVPIKNLTAENFWDFVYQNTWKGRIRVCEGELMYKITETLNTLVKEKSLDARLAVQVDLTYYGGFPKRIQKRVRFAMIPPRKLGTTTRRSLSPILKQANTEQDKSNEKKLPPASSPSAEATRDSSISLPRRNALARFTKQDFASLCLKATDDFVVVREVISNSCTLHSSTSLTLRTKEDLAGTKEIALTMNTFYTSKTLPEYSYMLPEVKIGTNFLEMAL</sequence>
<accession>A0AAD9R1Z2</accession>
<reference evidence="2" key="2">
    <citation type="journal article" date="2023" name="Science">
        <title>Genomic signatures of disease resistance in endangered staghorn corals.</title>
        <authorList>
            <person name="Vollmer S.V."/>
            <person name="Selwyn J.D."/>
            <person name="Despard B.A."/>
            <person name="Roesel C.L."/>
        </authorList>
    </citation>
    <scope>NUCLEOTIDE SEQUENCE</scope>
    <source>
        <strain evidence="2">K2</strain>
    </source>
</reference>
<comment type="caution">
    <text evidence="2">The sequence shown here is derived from an EMBL/GenBank/DDBJ whole genome shotgun (WGS) entry which is preliminary data.</text>
</comment>
<dbReference type="EMBL" id="JARQWQ010000005">
    <property type="protein sequence ID" value="KAK2571644.1"/>
    <property type="molecule type" value="Genomic_DNA"/>
</dbReference>
<feature type="region of interest" description="Disordered" evidence="1">
    <location>
        <begin position="192"/>
        <end position="234"/>
    </location>
</feature>
<dbReference type="AlphaFoldDB" id="A0AAD9R1Z2"/>
<proteinExistence type="predicted"/>
<keyword evidence="3" id="KW-1185">Reference proteome</keyword>
<name>A0AAD9R1Z2_ACRCE</name>
<reference evidence="2" key="1">
    <citation type="journal article" date="2023" name="G3 (Bethesda)">
        <title>Whole genome assembly and annotation of the endangered Caribbean coral Acropora cervicornis.</title>
        <authorList>
            <person name="Selwyn J.D."/>
            <person name="Vollmer S.V."/>
        </authorList>
    </citation>
    <scope>NUCLEOTIDE SEQUENCE</scope>
    <source>
        <strain evidence="2">K2</strain>
    </source>
</reference>
<protein>
    <submittedName>
        <fullName evidence="2">Uncharacterized protein</fullName>
    </submittedName>
</protein>
<feature type="compositionally biased region" description="Polar residues" evidence="1">
    <location>
        <begin position="223"/>
        <end position="234"/>
    </location>
</feature>
<dbReference type="Proteomes" id="UP001249851">
    <property type="component" value="Unassembled WGS sequence"/>
</dbReference>
<feature type="region of interest" description="Disordered" evidence="1">
    <location>
        <begin position="26"/>
        <end position="45"/>
    </location>
</feature>
<gene>
    <name evidence="2" type="ORF">P5673_003012</name>
</gene>